<keyword evidence="1" id="KW-0143">Chaperone</keyword>
<dbReference type="PANTHER" id="PTHR24078:SF538">
    <property type="entry name" value="DNAJ HEAT SHOCK FAMILY PROTEIN"/>
    <property type="match status" value="1"/>
</dbReference>
<evidence type="ECO:0000256" key="2">
    <source>
        <dbReference type="SAM" id="MobiDB-lite"/>
    </source>
</evidence>
<reference evidence="5" key="1">
    <citation type="submission" date="2019-03" db="EMBL/GenBank/DDBJ databases">
        <authorList>
            <person name="Mank J."/>
            <person name="Almeida P."/>
        </authorList>
    </citation>
    <scope>NUCLEOTIDE SEQUENCE</scope>
    <source>
        <strain evidence="5">78183</strain>
    </source>
</reference>
<name>A0A6N2NCP5_SALVM</name>
<feature type="region of interest" description="Disordered" evidence="2">
    <location>
        <begin position="89"/>
        <end position="117"/>
    </location>
</feature>
<accession>A0A6N2NCP5</accession>
<sequence length="169" mass="19199">MHTGMFIYFSKFIQFPPSYAVLIVLFKINAARKTTISCRQYKKQNINIDVKQGGEGNKITFPDKGNEQQNQLPADLVFIIDEKPLHIQRDGNDLSSAKESNRESHHTRRPESINSGARYSEPGYELVVAMEGMPITKEQVTGRLRITFEVKFPQIDTRPASRAQACIRG</sequence>
<dbReference type="GO" id="GO:0051087">
    <property type="term" value="F:protein-folding chaperone binding"/>
    <property type="evidence" value="ECO:0007669"/>
    <property type="project" value="TreeGrafter"/>
</dbReference>
<gene>
    <name evidence="5" type="ORF">SVIM_LOCUS482280</name>
</gene>
<keyword evidence="3" id="KW-0812">Transmembrane</keyword>
<evidence type="ECO:0000259" key="4">
    <source>
        <dbReference type="Pfam" id="PF01556"/>
    </source>
</evidence>
<feature type="transmembrane region" description="Helical" evidence="3">
    <location>
        <begin position="6"/>
        <end position="26"/>
    </location>
</feature>
<dbReference type="Gene3D" id="2.60.260.20">
    <property type="entry name" value="Urease metallochaperone UreE, N-terminal domain"/>
    <property type="match status" value="2"/>
</dbReference>
<evidence type="ECO:0000313" key="5">
    <source>
        <dbReference type="EMBL" id="VFU63390.1"/>
    </source>
</evidence>
<dbReference type="AlphaFoldDB" id="A0A6N2NCP5"/>
<dbReference type="InterPro" id="IPR051339">
    <property type="entry name" value="DnaJ_subfamily_B"/>
</dbReference>
<keyword evidence="3" id="KW-1133">Transmembrane helix</keyword>
<dbReference type="Pfam" id="PF01556">
    <property type="entry name" value="DnaJ_C"/>
    <property type="match status" value="1"/>
</dbReference>
<proteinExistence type="predicted"/>
<feature type="domain" description="Chaperone DnaJ C-terminal" evidence="4">
    <location>
        <begin position="35"/>
        <end position="153"/>
    </location>
</feature>
<evidence type="ECO:0000256" key="3">
    <source>
        <dbReference type="SAM" id="Phobius"/>
    </source>
</evidence>
<dbReference type="InterPro" id="IPR002939">
    <property type="entry name" value="DnaJ_C"/>
</dbReference>
<dbReference type="EMBL" id="CAADRP010002203">
    <property type="protein sequence ID" value="VFU63390.1"/>
    <property type="molecule type" value="Genomic_DNA"/>
</dbReference>
<keyword evidence="3" id="KW-0472">Membrane</keyword>
<dbReference type="PANTHER" id="PTHR24078">
    <property type="entry name" value="DNAJ HOMOLOG SUBFAMILY C MEMBER"/>
    <property type="match status" value="1"/>
</dbReference>
<dbReference type="GO" id="GO:0051082">
    <property type="term" value="F:unfolded protein binding"/>
    <property type="evidence" value="ECO:0007669"/>
    <property type="project" value="TreeGrafter"/>
</dbReference>
<organism evidence="5">
    <name type="scientific">Salix viminalis</name>
    <name type="common">Common osier</name>
    <name type="synonym">Basket willow</name>
    <dbReference type="NCBI Taxonomy" id="40686"/>
    <lineage>
        <taxon>Eukaryota</taxon>
        <taxon>Viridiplantae</taxon>
        <taxon>Streptophyta</taxon>
        <taxon>Embryophyta</taxon>
        <taxon>Tracheophyta</taxon>
        <taxon>Spermatophyta</taxon>
        <taxon>Magnoliopsida</taxon>
        <taxon>eudicotyledons</taxon>
        <taxon>Gunneridae</taxon>
        <taxon>Pentapetalae</taxon>
        <taxon>rosids</taxon>
        <taxon>fabids</taxon>
        <taxon>Malpighiales</taxon>
        <taxon>Salicaceae</taxon>
        <taxon>Saliceae</taxon>
        <taxon>Salix</taxon>
    </lineage>
</organism>
<protein>
    <recommendedName>
        <fullName evidence="4">Chaperone DnaJ C-terminal domain-containing protein</fullName>
    </recommendedName>
</protein>
<dbReference type="GO" id="GO:0005829">
    <property type="term" value="C:cytosol"/>
    <property type="evidence" value="ECO:0007669"/>
    <property type="project" value="TreeGrafter"/>
</dbReference>
<evidence type="ECO:0000256" key="1">
    <source>
        <dbReference type="ARBA" id="ARBA00023186"/>
    </source>
</evidence>